<dbReference type="Proteomes" id="UP000271031">
    <property type="component" value="Unassembled WGS sequence"/>
</dbReference>
<sequence length="369" mass="41555">MNGGQKMRKWRTWLVGSVTAVLAAGSLLAGCSTSQQTEGNPPAANQGEKLDAELNVFNWTEYLPQSIIDKFEQQYGVKVNYSTYSSNEEMLAKLSVGSSGYDLSVASEYMVEMMRNLGVIQEINYENIPNFKNISADFKNLSFDPDNKFSIPYMWGDAIIAVNTDKIKDKITGYKDLWDPKYKNSMVVLDDQRAIIGITLKKMGYSLNEKDEKILQQAKDELKKLLPNIKAFDSDSPKTMLINGEASIGFVWGAEAALARKENPAIQYVLPEEGLYLWQDNFVIPKDAPHKKTAEAFINFLLQPEISAEISKDFPYANPNQEALKLIDKSVTEDIAVYPPKDALQNGEHLQFLGDVTKTYDRIWSEVKQ</sequence>
<keyword evidence="8" id="KW-1185">Reference proteome</keyword>
<dbReference type="EMBL" id="RHHQ01000015">
    <property type="protein sequence ID" value="RNB85187.1"/>
    <property type="molecule type" value="Genomic_DNA"/>
</dbReference>
<keyword evidence="3 6" id="KW-0732">Signal</keyword>
<dbReference type="InterPro" id="IPR006059">
    <property type="entry name" value="SBP"/>
</dbReference>
<dbReference type="OrthoDB" id="9769319at2"/>
<dbReference type="Pfam" id="PF13416">
    <property type="entry name" value="SBP_bac_8"/>
    <property type="match status" value="1"/>
</dbReference>
<evidence type="ECO:0000256" key="5">
    <source>
        <dbReference type="PIRSR" id="PIRSR019574-1"/>
    </source>
</evidence>
<accession>A0A3M8DDB4</accession>
<comment type="subcellular location">
    <subcellularLocation>
        <location evidence="1">Periplasm</location>
    </subcellularLocation>
</comment>
<evidence type="ECO:0000256" key="3">
    <source>
        <dbReference type="ARBA" id="ARBA00022729"/>
    </source>
</evidence>
<keyword evidence="4" id="KW-0574">Periplasm</keyword>
<dbReference type="InterPro" id="IPR001188">
    <property type="entry name" value="Sperm_putr-bd"/>
</dbReference>
<organism evidence="7 8">
    <name type="scientific">Brevibacillus fluminis</name>
    <dbReference type="NCBI Taxonomy" id="511487"/>
    <lineage>
        <taxon>Bacteria</taxon>
        <taxon>Bacillati</taxon>
        <taxon>Bacillota</taxon>
        <taxon>Bacilli</taxon>
        <taxon>Bacillales</taxon>
        <taxon>Paenibacillaceae</taxon>
        <taxon>Brevibacillus</taxon>
    </lineage>
</organism>
<dbReference type="Gene3D" id="3.40.190.10">
    <property type="entry name" value="Periplasmic binding protein-like II"/>
    <property type="match status" value="2"/>
</dbReference>
<dbReference type="GO" id="GO:0042597">
    <property type="term" value="C:periplasmic space"/>
    <property type="evidence" value="ECO:0007669"/>
    <property type="project" value="UniProtKB-SubCell"/>
</dbReference>
<dbReference type="PROSITE" id="PS51257">
    <property type="entry name" value="PROKAR_LIPOPROTEIN"/>
    <property type="match status" value="1"/>
</dbReference>
<gene>
    <name evidence="7" type="ORF">EDM56_19280</name>
</gene>
<proteinExistence type="predicted"/>
<dbReference type="PRINTS" id="PR00909">
    <property type="entry name" value="SPERMDNBNDNG"/>
</dbReference>
<protein>
    <submittedName>
        <fullName evidence="7">Spermidine/putrescine ABC transporter substrate-binding protein</fullName>
    </submittedName>
</protein>
<feature type="binding site" evidence="5">
    <location>
        <position position="61"/>
    </location>
    <ligand>
        <name>spermidine</name>
        <dbReference type="ChEBI" id="CHEBI:57834"/>
    </ligand>
</feature>
<dbReference type="GO" id="GO:0019808">
    <property type="term" value="F:polyamine binding"/>
    <property type="evidence" value="ECO:0007669"/>
    <property type="project" value="InterPro"/>
</dbReference>
<evidence type="ECO:0000313" key="8">
    <source>
        <dbReference type="Proteomes" id="UP000271031"/>
    </source>
</evidence>
<dbReference type="SUPFAM" id="SSF53850">
    <property type="entry name" value="Periplasmic binding protein-like II"/>
    <property type="match status" value="1"/>
</dbReference>
<feature type="signal peptide" evidence="6">
    <location>
        <begin position="1"/>
        <end position="29"/>
    </location>
</feature>
<evidence type="ECO:0000256" key="1">
    <source>
        <dbReference type="ARBA" id="ARBA00004418"/>
    </source>
</evidence>
<feature type="binding site" evidence="5">
    <location>
        <position position="109"/>
    </location>
    <ligand>
        <name>spermidine</name>
        <dbReference type="ChEBI" id="CHEBI:57834"/>
    </ligand>
</feature>
<evidence type="ECO:0000256" key="2">
    <source>
        <dbReference type="ARBA" id="ARBA00022448"/>
    </source>
</evidence>
<dbReference type="PANTHER" id="PTHR30222">
    <property type="entry name" value="SPERMIDINE/PUTRESCINE-BINDING PERIPLASMIC PROTEIN"/>
    <property type="match status" value="1"/>
</dbReference>
<feature type="chain" id="PRO_5039266269" evidence="6">
    <location>
        <begin position="30"/>
        <end position="369"/>
    </location>
</feature>
<dbReference type="PANTHER" id="PTHR30222:SF17">
    <property type="entry name" value="SPERMIDINE_PUTRESCINE-BINDING PERIPLASMIC PROTEIN"/>
    <property type="match status" value="1"/>
</dbReference>
<comment type="caution">
    <text evidence="7">The sequence shown here is derived from an EMBL/GenBank/DDBJ whole genome shotgun (WGS) entry which is preliminary data.</text>
</comment>
<evidence type="ECO:0000313" key="7">
    <source>
        <dbReference type="EMBL" id="RNB85187.1"/>
    </source>
</evidence>
<evidence type="ECO:0000256" key="6">
    <source>
        <dbReference type="SAM" id="SignalP"/>
    </source>
</evidence>
<name>A0A3M8DDB4_9BACL</name>
<evidence type="ECO:0000256" key="4">
    <source>
        <dbReference type="ARBA" id="ARBA00022764"/>
    </source>
</evidence>
<dbReference type="CDD" id="cd13590">
    <property type="entry name" value="PBP2_PotD_PotF_like"/>
    <property type="match status" value="1"/>
</dbReference>
<reference evidence="7 8" key="1">
    <citation type="submission" date="2018-10" db="EMBL/GenBank/DDBJ databases">
        <title>Phylogenomics of Brevibacillus.</title>
        <authorList>
            <person name="Dunlap C."/>
        </authorList>
    </citation>
    <scope>NUCLEOTIDE SEQUENCE [LARGE SCALE GENOMIC DNA]</scope>
    <source>
        <strain evidence="7 8">JCM 15716</strain>
    </source>
</reference>
<dbReference type="AlphaFoldDB" id="A0A3M8DDB4"/>
<dbReference type="GO" id="GO:0015846">
    <property type="term" value="P:polyamine transport"/>
    <property type="evidence" value="ECO:0007669"/>
    <property type="project" value="InterPro"/>
</dbReference>
<keyword evidence="2" id="KW-0813">Transport</keyword>
<dbReference type="PIRSF" id="PIRSF019574">
    <property type="entry name" value="Periplasmic_polyamine_BP"/>
    <property type="match status" value="1"/>
</dbReference>